<dbReference type="Proteomes" id="UP000708208">
    <property type="component" value="Unassembled WGS sequence"/>
</dbReference>
<comment type="caution">
    <text evidence="3">The sequence shown here is derived from an EMBL/GenBank/DDBJ whole genome shotgun (WGS) entry which is preliminary data.</text>
</comment>
<proteinExistence type="predicted"/>
<evidence type="ECO:0000256" key="1">
    <source>
        <dbReference type="ARBA" id="ARBA00022741"/>
    </source>
</evidence>
<keyword evidence="4" id="KW-1185">Reference proteome</keyword>
<feature type="region of interest" description="Disordered" evidence="2">
    <location>
        <begin position="227"/>
        <end position="248"/>
    </location>
</feature>
<evidence type="ECO:0000256" key="2">
    <source>
        <dbReference type="SAM" id="MobiDB-lite"/>
    </source>
</evidence>
<dbReference type="OrthoDB" id="6436361at2759"/>
<dbReference type="EMBL" id="CAJVCH010000877">
    <property type="protein sequence ID" value="CAG7634789.1"/>
    <property type="molecule type" value="Genomic_DNA"/>
</dbReference>
<dbReference type="PROSITE" id="PS00113">
    <property type="entry name" value="ADENYLATE_KINASE"/>
    <property type="match status" value="1"/>
</dbReference>
<accession>A0A8J2J4K9</accession>
<evidence type="ECO:0000313" key="4">
    <source>
        <dbReference type="Proteomes" id="UP000708208"/>
    </source>
</evidence>
<name>A0A8J2J4K9_9HEXA</name>
<evidence type="ECO:0000313" key="3">
    <source>
        <dbReference type="EMBL" id="CAG7634789.1"/>
    </source>
</evidence>
<dbReference type="GO" id="GO:0019205">
    <property type="term" value="F:nucleobase-containing compound kinase activity"/>
    <property type="evidence" value="ECO:0007669"/>
    <property type="project" value="InterPro"/>
</dbReference>
<gene>
    <name evidence="3" type="ORF">AFUS01_LOCUS220</name>
</gene>
<dbReference type="InterPro" id="IPR033690">
    <property type="entry name" value="Adenylat_kinase_CS"/>
</dbReference>
<evidence type="ECO:0008006" key="5">
    <source>
        <dbReference type="Google" id="ProtNLM"/>
    </source>
</evidence>
<dbReference type="PANTHER" id="PTHR23359">
    <property type="entry name" value="NUCLEOTIDE KINASE"/>
    <property type="match status" value="1"/>
</dbReference>
<organism evidence="3 4">
    <name type="scientific">Allacma fusca</name>
    <dbReference type="NCBI Taxonomy" id="39272"/>
    <lineage>
        <taxon>Eukaryota</taxon>
        <taxon>Metazoa</taxon>
        <taxon>Ecdysozoa</taxon>
        <taxon>Arthropoda</taxon>
        <taxon>Hexapoda</taxon>
        <taxon>Collembola</taxon>
        <taxon>Symphypleona</taxon>
        <taxon>Sminthuridae</taxon>
        <taxon>Allacma</taxon>
    </lineage>
</organism>
<dbReference type="Pfam" id="PF00406">
    <property type="entry name" value="ADK"/>
    <property type="match status" value="2"/>
</dbReference>
<dbReference type="GO" id="GO:0005524">
    <property type="term" value="F:ATP binding"/>
    <property type="evidence" value="ECO:0007669"/>
    <property type="project" value="InterPro"/>
</dbReference>
<reference evidence="3" key="1">
    <citation type="submission" date="2021-06" db="EMBL/GenBank/DDBJ databases">
        <authorList>
            <person name="Hodson N. C."/>
            <person name="Mongue J. A."/>
            <person name="Jaron S. K."/>
        </authorList>
    </citation>
    <scope>NUCLEOTIDE SEQUENCE</scope>
</reference>
<dbReference type="InterPro" id="IPR000850">
    <property type="entry name" value="Adenylat/UMP-CMP_kin"/>
</dbReference>
<dbReference type="AlphaFoldDB" id="A0A8J2J4K9"/>
<sequence length="479" mass="53327">MGVCMGKDNPYNGSPNILGTEGRFEQVNKGMNMESRTNNITFSEPRVPVIFILGGPGSGKITHCDRAVQERHGLAHVNMTDLIQQHIVGNGLSDFSQMPPKNLLEVLLIEMKMAVNASAYLISGYPRSMRDVVEYTEKLQRVDRVILLNWHVKILEKQIEFGAQLGDTVLQLARMELKNYNKNVLAVAEYYDQLGILSVVDGERQPTDVYIDFLQCIDNIMTQAKTNKQQNHNHHPNQPPQQTMASMKVNPSPGVLEVVPLGPLHIIWVIGGPGSNKSQLSSNSSPYFHLSIGNELRSVVSNGNSNFTEEQIKHIKDSVASGELVSTDIIMSLISQILGIQRRVVIDGFPRNAVQLKSFQDLTSTTPPCILVDCSEVELGRSIGQRTQRADDSSPAAIKKRLEIYRLTTLPTLKILDDQHRLFIVDGDGDRQQVTSEFNTLLHTVMQNVESGSSNSKAGNRRRASTDTLRAMYLEVDQQ</sequence>
<dbReference type="CDD" id="cd01428">
    <property type="entry name" value="ADK"/>
    <property type="match status" value="1"/>
</dbReference>
<dbReference type="GO" id="GO:0006139">
    <property type="term" value="P:nucleobase-containing compound metabolic process"/>
    <property type="evidence" value="ECO:0007669"/>
    <property type="project" value="InterPro"/>
</dbReference>
<keyword evidence="1" id="KW-0547">Nucleotide-binding</keyword>
<protein>
    <recommendedName>
        <fullName evidence="5">Adenylate kinase</fullName>
    </recommendedName>
</protein>